<dbReference type="AlphaFoldDB" id="A0A150M4N7"/>
<proteinExistence type="predicted"/>
<dbReference type="Pfam" id="PF01381">
    <property type="entry name" value="HTH_3"/>
    <property type="match status" value="1"/>
</dbReference>
<evidence type="ECO:0000259" key="2">
    <source>
        <dbReference type="PROSITE" id="PS50943"/>
    </source>
</evidence>
<accession>A0A150M4N7</accession>
<protein>
    <recommendedName>
        <fullName evidence="2">HTH cro/C1-type domain-containing protein</fullName>
    </recommendedName>
</protein>
<sequence length="112" mass="13083">MSEIQKMVGERIRHFRKEKGLSQEDLASLANLHATYIGQLERGEKNPTLNSMLKIAVALGISLEQLFQAMEMNNESKDYTLIKIITFLQTKSVEEQKFVLKFLQMLFEWKKF</sequence>
<dbReference type="GO" id="GO:0005829">
    <property type="term" value="C:cytosol"/>
    <property type="evidence" value="ECO:0007669"/>
    <property type="project" value="TreeGrafter"/>
</dbReference>
<name>A0A150M4N7_9BACI</name>
<keyword evidence="1" id="KW-0238">DNA-binding</keyword>
<feature type="domain" description="HTH cro/C1-type" evidence="2">
    <location>
        <begin position="12"/>
        <end position="66"/>
    </location>
</feature>
<dbReference type="GO" id="GO:0003700">
    <property type="term" value="F:DNA-binding transcription factor activity"/>
    <property type="evidence" value="ECO:0007669"/>
    <property type="project" value="TreeGrafter"/>
</dbReference>
<dbReference type="STRING" id="301148.B4135_2067"/>
<dbReference type="RefSeq" id="WP_061568879.1">
    <property type="nucleotide sequence ID" value="NZ_LQYT01000042.1"/>
</dbReference>
<evidence type="ECO:0000256" key="1">
    <source>
        <dbReference type="ARBA" id="ARBA00023125"/>
    </source>
</evidence>
<dbReference type="SUPFAM" id="SSF47413">
    <property type="entry name" value="lambda repressor-like DNA-binding domains"/>
    <property type="match status" value="1"/>
</dbReference>
<dbReference type="GO" id="GO:0003677">
    <property type="term" value="F:DNA binding"/>
    <property type="evidence" value="ECO:0007669"/>
    <property type="project" value="UniProtKB-KW"/>
</dbReference>
<dbReference type="EMBL" id="LQYT01000042">
    <property type="protein sequence ID" value="KYD19336.1"/>
    <property type="molecule type" value="Genomic_DNA"/>
</dbReference>
<dbReference type="OrthoDB" id="9814553at2"/>
<gene>
    <name evidence="3" type="ORF">B4135_2067</name>
</gene>
<dbReference type="SMART" id="SM00530">
    <property type="entry name" value="HTH_XRE"/>
    <property type="match status" value="1"/>
</dbReference>
<dbReference type="CDD" id="cd00093">
    <property type="entry name" value="HTH_XRE"/>
    <property type="match status" value="1"/>
</dbReference>
<organism evidence="3 4">
    <name type="scientific">Caldibacillus debilis</name>
    <dbReference type="NCBI Taxonomy" id="301148"/>
    <lineage>
        <taxon>Bacteria</taxon>
        <taxon>Bacillati</taxon>
        <taxon>Bacillota</taxon>
        <taxon>Bacilli</taxon>
        <taxon>Bacillales</taxon>
        <taxon>Bacillaceae</taxon>
        <taxon>Caldibacillus</taxon>
    </lineage>
</organism>
<dbReference type="InterPro" id="IPR010982">
    <property type="entry name" value="Lambda_DNA-bd_dom_sf"/>
</dbReference>
<dbReference type="PROSITE" id="PS50943">
    <property type="entry name" value="HTH_CROC1"/>
    <property type="match status" value="1"/>
</dbReference>
<dbReference type="Proteomes" id="UP000075683">
    <property type="component" value="Unassembled WGS sequence"/>
</dbReference>
<dbReference type="InterPro" id="IPR001387">
    <property type="entry name" value="Cro/C1-type_HTH"/>
</dbReference>
<dbReference type="PANTHER" id="PTHR46797:SF24">
    <property type="entry name" value="DNA-BINDING PHAGE PROTEIN"/>
    <property type="match status" value="1"/>
</dbReference>
<evidence type="ECO:0000313" key="3">
    <source>
        <dbReference type="EMBL" id="KYD19336.1"/>
    </source>
</evidence>
<dbReference type="InterPro" id="IPR050807">
    <property type="entry name" value="TransReg_Diox_bact_type"/>
</dbReference>
<dbReference type="Gene3D" id="1.10.260.40">
    <property type="entry name" value="lambda repressor-like DNA-binding domains"/>
    <property type="match status" value="1"/>
</dbReference>
<evidence type="ECO:0000313" key="4">
    <source>
        <dbReference type="Proteomes" id="UP000075683"/>
    </source>
</evidence>
<reference evidence="3 4" key="1">
    <citation type="submission" date="2016-01" db="EMBL/GenBank/DDBJ databases">
        <title>Draft Genome Sequences of Seven Thermophilic Sporeformers Isolated from Foods.</title>
        <authorList>
            <person name="Berendsen E.M."/>
            <person name="Wells-Bennik M.H."/>
            <person name="Krawcyk A.O."/>
            <person name="De Jong A."/>
            <person name="Holsappel S."/>
            <person name="Eijlander R.T."/>
            <person name="Kuipers O.P."/>
        </authorList>
    </citation>
    <scope>NUCLEOTIDE SEQUENCE [LARGE SCALE GENOMIC DNA]</scope>
    <source>
        <strain evidence="3 4">B4135</strain>
    </source>
</reference>
<comment type="caution">
    <text evidence="3">The sequence shown here is derived from an EMBL/GenBank/DDBJ whole genome shotgun (WGS) entry which is preliminary data.</text>
</comment>
<dbReference type="PANTHER" id="PTHR46797">
    <property type="entry name" value="HTH-TYPE TRANSCRIPTIONAL REGULATOR"/>
    <property type="match status" value="1"/>
</dbReference>